<sequence length="219" mass="24433">MHLRHYLMSGMMRQVASITVIRVEGNCTGAAFIELGKAKLPSRQGNHLEKSQKYPAILECGHHFVEVTRWLVGSPLQPTQCETRGSSGWLSVFEEKRRQGPAGQLDQQGSGVDDNSKKQRSWGGAVDWQVSGSRKHPRASSESRYGGKVGERACVSPSGAHRRPPNTNILNAMATLRSSRVRPARRLLSSGHTLLDYDEESLEEGEVWEEYGLHERKDE</sequence>
<comment type="caution">
    <text evidence="2">The sequence shown here is derived from an EMBL/GenBank/DDBJ whole genome shotgun (WGS) entry which is preliminary data.</text>
</comment>
<evidence type="ECO:0000313" key="3">
    <source>
        <dbReference type="Proteomes" id="UP001066276"/>
    </source>
</evidence>
<name>A0AAV7UIG4_PLEWA</name>
<proteinExistence type="predicted"/>
<dbReference type="Proteomes" id="UP001066276">
    <property type="component" value="Chromosome 3_1"/>
</dbReference>
<dbReference type="EMBL" id="JANPWB010000005">
    <property type="protein sequence ID" value="KAJ1188779.1"/>
    <property type="molecule type" value="Genomic_DNA"/>
</dbReference>
<protein>
    <submittedName>
        <fullName evidence="2">Uncharacterized protein</fullName>
    </submittedName>
</protein>
<reference evidence="2" key="1">
    <citation type="journal article" date="2022" name="bioRxiv">
        <title>Sequencing and chromosome-scale assembly of the giantPleurodeles waltlgenome.</title>
        <authorList>
            <person name="Brown T."/>
            <person name="Elewa A."/>
            <person name="Iarovenko S."/>
            <person name="Subramanian E."/>
            <person name="Araus A.J."/>
            <person name="Petzold A."/>
            <person name="Susuki M."/>
            <person name="Suzuki K.-i.T."/>
            <person name="Hayashi T."/>
            <person name="Toyoda A."/>
            <person name="Oliveira C."/>
            <person name="Osipova E."/>
            <person name="Leigh N.D."/>
            <person name="Simon A."/>
            <person name="Yun M.H."/>
        </authorList>
    </citation>
    <scope>NUCLEOTIDE SEQUENCE</scope>
    <source>
        <strain evidence="2">20211129_DDA</strain>
        <tissue evidence="2">Liver</tissue>
    </source>
</reference>
<feature type="region of interest" description="Disordered" evidence="1">
    <location>
        <begin position="97"/>
        <end position="167"/>
    </location>
</feature>
<gene>
    <name evidence="2" type="ORF">NDU88_005536</name>
</gene>
<accession>A0AAV7UIG4</accession>
<dbReference type="AlphaFoldDB" id="A0AAV7UIG4"/>
<keyword evidence="3" id="KW-1185">Reference proteome</keyword>
<organism evidence="2 3">
    <name type="scientific">Pleurodeles waltl</name>
    <name type="common">Iberian ribbed newt</name>
    <dbReference type="NCBI Taxonomy" id="8319"/>
    <lineage>
        <taxon>Eukaryota</taxon>
        <taxon>Metazoa</taxon>
        <taxon>Chordata</taxon>
        <taxon>Craniata</taxon>
        <taxon>Vertebrata</taxon>
        <taxon>Euteleostomi</taxon>
        <taxon>Amphibia</taxon>
        <taxon>Batrachia</taxon>
        <taxon>Caudata</taxon>
        <taxon>Salamandroidea</taxon>
        <taxon>Salamandridae</taxon>
        <taxon>Pleurodelinae</taxon>
        <taxon>Pleurodeles</taxon>
    </lineage>
</organism>
<evidence type="ECO:0000256" key="1">
    <source>
        <dbReference type="SAM" id="MobiDB-lite"/>
    </source>
</evidence>
<evidence type="ECO:0000313" key="2">
    <source>
        <dbReference type="EMBL" id="KAJ1188779.1"/>
    </source>
</evidence>